<keyword evidence="1" id="KW-0378">Hydrolase</keyword>
<dbReference type="InterPro" id="IPR023203">
    <property type="entry name" value="TTHA0068_sf"/>
</dbReference>
<proteinExistence type="predicted"/>
<comment type="caution">
    <text evidence="1">The sequence shown here is derived from an EMBL/GenBank/DDBJ whole genome shotgun (WGS) entry which is preliminary data.</text>
</comment>
<evidence type="ECO:0000313" key="2">
    <source>
        <dbReference type="Proteomes" id="UP001519294"/>
    </source>
</evidence>
<accession>A0ABS4S9E6</accession>
<dbReference type="RefSeq" id="WP_029267792.1">
    <property type="nucleotide sequence ID" value="NZ_JAGIKX010000020.1"/>
</dbReference>
<dbReference type="GO" id="GO:0016787">
    <property type="term" value="F:hydrolase activity"/>
    <property type="evidence" value="ECO:0007669"/>
    <property type="project" value="UniProtKB-KW"/>
</dbReference>
<reference evidence="1 2" key="1">
    <citation type="submission" date="2021-03" db="EMBL/GenBank/DDBJ databases">
        <title>Genomic Encyclopedia of Type Strains, Phase IV (KMG-IV): sequencing the most valuable type-strain genomes for metagenomic binning, comparative biology and taxonomic classification.</title>
        <authorList>
            <person name="Goeker M."/>
        </authorList>
    </citation>
    <scope>NUCLEOTIDE SEQUENCE [LARGE SCALE GENOMIC DNA]</scope>
    <source>
        <strain evidence="1 2">DSM 25790</strain>
    </source>
</reference>
<keyword evidence="2" id="KW-1185">Reference proteome</keyword>
<dbReference type="Gene3D" id="1.10.3450.10">
    <property type="entry name" value="TTHA0068-like"/>
    <property type="match status" value="1"/>
</dbReference>
<gene>
    <name evidence="1" type="ORF">J2Z81_002101</name>
</gene>
<organism evidence="1 2">
    <name type="scientific">Virgibacillus alimentarius</name>
    <dbReference type="NCBI Taxonomy" id="698769"/>
    <lineage>
        <taxon>Bacteria</taxon>
        <taxon>Bacillati</taxon>
        <taxon>Bacillota</taxon>
        <taxon>Bacilli</taxon>
        <taxon>Bacillales</taxon>
        <taxon>Bacillaceae</taxon>
        <taxon>Virgibacillus</taxon>
    </lineage>
</organism>
<dbReference type="PANTHER" id="PTHR34796">
    <property type="entry name" value="EXPRESSED PROTEIN"/>
    <property type="match status" value="1"/>
</dbReference>
<name>A0ABS4S9E6_9BACI</name>
<sequence length="178" mass="21134">MQSQAFIDFLVYFQGVRDYFQCHEVLEDEWLKDPPGERKSYLKGFIAIAVSQYHHRRGNFRGAKRAMENAVKRLKDDHSVIQSFGLQADVLMDQLREKIREIHAGKPYKSINFPIKDSELIQICQKLSRRKGCVFGNPSDMSDEQLIHKHQLPNRDKIISKREKAYRRKKRWKQDKED</sequence>
<dbReference type="SUPFAM" id="SSF140663">
    <property type="entry name" value="TTHA0068-like"/>
    <property type="match status" value="1"/>
</dbReference>
<dbReference type="EMBL" id="JAGIKX010000020">
    <property type="protein sequence ID" value="MBP2258130.1"/>
    <property type="molecule type" value="Genomic_DNA"/>
</dbReference>
<protein>
    <submittedName>
        <fullName evidence="1">Metal-dependent hydrolase</fullName>
    </submittedName>
</protein>
<dbReference type="PANTHER" id="PTHR34796:SF1">
    <property type="entry name" value="EXPRESSED PROTEIN"/>
    <property type="match status" value="1"/>
</dbReference>
<evidence type="ECO:0000313" key="1">
    <source>
        <dbReference type="EMBL" id="MBP2258130.1"/>
    </source>
</evidence>
<dbReference type="InterPro" id="IPR005500">
    <property type="entry name" value="DUF309"/>
</dbReference>
<dbReference type="Pfam" id="PF03745">
    <property type="entry name" value="DUF309"/>
    <property type="match status" value="1"/>
</dbReference>
<dbReference type="Proteomes" id="UP001519294">
    <property type="component" value="Unassembled WGS sequence"/>
</dbReference>